<reference evidence="4" key="1">
    <citation type="journal article" date="2019" name="Int. J. Syst. Evol. Microbiol.">
        <title>The Global Catalogue of Microorganisms (GCM) 10K type strain sequencing project: providing services to taxonomists for standard genome sequencing and annotation.</title>
        <authorList>
            <consortium name="The Broad Institute Genomics Platform"/>
            <consortium name="The Broad Institute Genome Sequencing Center for Infectious Disease"/>
            <person name="Wu L."/>
            <person name="Ma J."/>
        </authorList>
    </citation>
    <scope>NUCLEOTIDE SEQUENCE [LARGE SCALE GENOMIC DNA]</scope>
    <source>
        <strain evidence="4">KCTC 42247</strain>
    </source>
</reference>
<evidence type="ECO:0000256" key="1">
    <source>
        <dbReference type="SAM" id="Phobius"/>
    </source>
</evidence>
<dbReference type="PANTHER" id="PTHR34220:SF7">
    <property type="entry name" value="SENSOR HISTIDINE KINASE YPDA"/>
    <property type="match status" value="1"/>
</dbReference>
<evidence type="ECO:0000313" key="3">
    <source>
        <dbReference type="EMBL" id="MFD2743630.1"/>
    </source>
</evidence>
<keyword evidence="1" id="KW-0812">Transmembrane</keyword>
<feature type="transmembrane region" description="Helical" evidence="1">
    <location>
        <begin position="53"/>
        <end position="73"/>
    </location>
</feature>
<organism evidence="3 4">
    <name type="scientific">Sphingobacterium populi</name>
    <dbReference type="NCBI Taxonomy" id="1812824"/>
    <lineage>
        <taxon>Bacteria</taxon>
        <taxon>Pseudomonadati</taxon>
        <taxon>Bacteroidota</taxon>
        <taxon>Sphingobacteriia</taxon>
        <taxon>Sphingobacteriales</taxon>
        <taxon>Sphingobacteriaceae</taxon>
        <taxon>Sphingobacterium</taxon>
    </lineage>
</organism>
<feature type="transmembrane region" description="Helical" evidence="1">
    <location>
        <begin position="94"/>
        <end position="116"/>
    </location>
</feature>
<evidence type="ECO:0000259" key="2">
    <source>
        <dbReference type="Pfam" id="PF06580"/>
    </source>
</evidence>
<dbReference type="PANTHER" id="PTHR34220">
    <property type="entry name" value="SENSOR HISTIDINE KINASE YPDA"/>
    <property type="match status" value="1"/>
</dbReference>
<evidence type="ECO:0000313" key="4">
    <source>
        <dbReference type="Proteomes" id="UP001597418"/>
    </source>
</evidence>
<feature type="transmembrane region" description="Helical" evidence="1">
    <location>
        <begin position="136"/>
        <end position="160"/>
    </location>
</feature>
<keyword evidence="1" id="KW-0472">Membrane</keyword>
<accession>A0ABW5UDJ4</accession>
<sequence>MNSTRENFLTNTSKRIIFVISAFLLLYLVVYLIDPFSIYWKTFLLRPTEQIMLDFMTSLLFCFMISESSMHIGTWLNTKISWTHRPGARFATEAVLNVSAVLLINQVFGLICPYLFSAPDTADNNPLTLEAETRETMQWILVSMVLSLMIMGIHIGNYLVENWKNEAIRSAELSQVAMEAELQSLKLQIDPHFVFNNLSVLSELILEDQHVGYEYAENFSRIYRYLLVNAKKDMLTLDEELKFLEPYRFLIQQRFGEGVQFSIQIDPRYRSYNLPPLTLQLLVENALKHNQTNKKNPLQISIFTTDAGQLQVENSRLPLSKVIPSSGIGIKNINRRYKLLSKHTPHIYQDEHIYTVTLPLFKP</sequence>
<dbReference type="GO" id="GO:0004673">
    <property type="term" value="F:protein histidine kinase activity"/>
    <property type="evidence" value="ECO:0007669"/>
    <property type="project" value="UniProtKB-EC"/>
</dbReference>
<name>A0ABW5UDJ4_9SPHI</name>
<comment type="caution">
    <text evidence="3">The sequence shown here is derived from an EMBL/GenBank/DDBJ whole genome shotgun (WGS) entry which is preliminary data.</text>
</comment>
<feature type="transmembrane region" description="Helical" evidence="1">
    <location>
        <begin position="16"/>
        <end position="33"/>
    </location>
</feature>
<proteinExistence type="predicted"/>
<dbReference type="InterPro" id="IPR050640">
    <property type="entry name" value="Bact_2-comp_sensor_kinase"/>
</dbReference>
<keyword evidence="3" id="KW-0418">Kinase</keyword>
<dbReference type="Proteomes" id="UP001597418">
    <property type="component" value="Unassembled WGS sequence"/>
</dbReference>
<feature type="domain" description="Signal transduction histidine kinase internal region" evidence="2">
    <location>
        <begin position="180"/>
        <end position="257"/>
    </location>
</feature>
<dbReference type="EMBL" id="JBHUMB010000008">
    <property type="protein sequence ID" value="MFD2743630.1"/>
    <property type="molecule type" value="Genomic_DNA"/>
</dbReference>
<dbReference type="InterPro" id="IPR010559">
    <property type="entry name" value="Sig_transdc_His_kin_internal"/>
</dbReference>
<keyword evidence="4" id="KW-1185">Reference proteome</keyword>
<keyword evidence="1" id="KW-1133">Transmembrane helix</keyword>
<dbReference type="EC" id="2.7.13.3" evidence="3"/>
<gene>
    <name evidence="3" type="ORF">ACFSQ6_09480</name>
</gene>
<dbReference type="Pfam" id="PF06580">
    <property type="entry name" value="His_kinase"/>
    <property type="match status" value="1"/>
</dbReference>
<protein>
    <submittedName>
        <fullName evidence="3">Sensor histidine kinase</fullName>
        <ecNumber evidence="3">2.7.13.3</ecNumber>
    </submittedName>
</protein>
<keyword evidence="3" id="KW-0808">Transferase</keyword>